<dbReference type="Proteomes" id="UP000694863">
    <property type="component" value="Unplaced"/>
</dbReference>
<name>A0AC55DEN7_ECHTE</name>
<protein>
    <submittedName>
        <fullName evidence="2">DNA-directed RNA polymerase III subunit RPC10-like</fullName>
    </submittedName>
</protein>
<gene>
    <name evidence="2" type="primary">LOC101661531</name>
</gene>
<evidence type="ECO:0000313" key="1">
    <source>
        <dbReference type="Proteomes" id="UP000694863"/>
    </source>
</evidence>
<evidence type="ECO:0000313" key="2">
    <source>
        <dbReference type="RefSeq" id="XP_045150209.1"/>
    </source>
</evidence>
<proteinExistence type="predicted"/>
<sequence length="108" mass="12583">MLPFCPGCSNRLIMEEGQHCHHFACNTGPYVNNITCKVTTRKYPKLKELDDMLGRVAAWKNVNSTAEPCPKCEHPWVYIMWLKTHSTDKPMTTFYKCCNARCVHCWRD</sequence>
<reference evidence="2" key="1">
    <citation type="submission" date="2025-08" db="UniProtKB">
        <authorList>
            <consortium name="RefSeq"/>
        </authorList>
    </citation>
    <scope>IDENTIFICATION</scope>
</reference>
<dbReference type="RefSeq" id="XP_045150209.1">
    <property type="nucleotide sequence ID" value="XM_045294274.1"/>
</dbReference>
<organism evidence="1 2">
    <name type="scientific">Echinops telfairi</name>
    <name type="common">Lesser hedgehog tenrec</name>
    <dbReference type="NCBI Taxonomy" id="9371"/>
    <lineage>
        <taxon>Eukaryota</taxon>
        <taxon>Metazoa</taxon>
        <taxon>Chordata</taxon>
        <taxon>Craniata</taxon>
        <taxon>Vertebrata</taxon>
        <taxon>Euteleostomi</taxon>
        <taxon>Mammalia</taxon>
        <taxon>Eutheria</taxon>
        <taxon>Afrotheria</taxon>
        <taxon>Tenrecidae</taxon>
        <taxon>Tenrecinae</taxon>
        <taxon>Echinops</taxon>
    </lineage>
</organism>
<accession>A0AC55DEN7</accession>
<keyword evidence="1" id="KW-1185">Reference proteome</keyword>